<dbReference type="Gene3D" id="1.10.1540.10">
    <property type="entry name" value="BEACH domain"/>
    <property type="match status" value="1"/>
</dbReference>
<dbReference type="SUPFAM" id="SSF48371">
    <property type="entry name" value="ARM repeat"/>
    <property type="match status" value="1"/>
</dbReference>
<dbReference type="InterPro" id="IPR001680">
    <property type="entry name" value="WD40_rpt"/>
</dbReference>
<evidence type="ECO:0000256" key="6">
    <source>
        <dbReference type="ARBA" id="ARBA00068540"/>
    </source>
</evidence>
<dbReference type="GeneTree" id="ENSGT00940000155041"/>
<evidence type="ECO:0000256" key="5">
    <source>
        <dbReference type="ARBA" id="ARBA00022824"/>
    </source>
</evidence>
<sequence length="2596" mass="292329">RTKQARARGLFIHYCSPDPDYLKLWLEIFIGSYERCLDVDFEKPPSRLEEVPPVMTLLPDNILQVLRHQLLQCVQKASDGLEQEQQNLALLLVKFLIVICRNLSNVEEIGTCSYINHVITMTTLYIQQLKSKTKEKEMVDQTQAEEFVRHSLAFCESLYDPYRNWRHRTCGYTKFTVEKSRQKYKAAPLTVEFVPFFYQCFQESEHLKDSLKCCLLHLFGAIVAGGQRNALLAISPATMEVLLRVLGDYEGGDMDREDWDSEAPDRKSLLTLGCLREVVHSLLASSSDQRQVEIGSVLENYFKLLNSDPAAAAVQQGVKGHKVLGRHWESRFVALQVHMLDTIRDMFLCSDRPVLQAIFLNSNCFEHLTRLLQNSKVFQGRLDSLAVATIKALTTVMHKSPAAKEVFKERIGYTHLFEVLVSLGQPSRHLLKELMNMAVEGEHSSVGILGISNVEPLLLLIQWLPEMDSAELQVFTADWLRRLCCINRQTRATCVNAAMAVRLLATLGHHARLHRACAESLVGLLGSLGSQSLSGGELLQLLRLLRPLEPGQAHPYVGPVLRAVLGMVRKQGLESAMQYFDLSPSMAGIAVPMVMRWPGPAFSFLAWLSLDQDQQGLPGKGDKRKQLYSFFTPGGTGLEAFISSAGVLVVAVCTKKEYMTVMLPDYSFCDSLWVSDIITFLNVILSLVGFLLFSGPNCISPFKTQEAELGDLATKLLLHYSPKACRNPICLDLSPNLLHGRLTGNKVVNWDIKDMINCVGGLPVLFPILEQLTLLTSENHTAADPTGSELISPTPDVATSPGDGDWVILPSNRSSEARLEKNLVATFLLVLKHFLQRHPINQESLLHSHGVATLGGLMQKLPASLVDVSVLVSAQLLVEQVTYEKNQQLLQQLHTHLLFNFSIWNLGDFPLRIGHIQYMSTVIKENRKQFRKKYGVQFLLDTIRLYYGWDSISQNGDISEDDNQTIRASLCGLLKYYISKGLTQEEMHSILGYIAAIGDEEQLCGVIELLLSLLQTSAARDQLFLLLFEPGAADSCYALLLNTKHSDRLRELVFKMFDRMLRCDRVYEKNKQRLKLREVGYSGLSLLFSDLHITPSLVKSLLNQVLHTDHVVSYKDLMALVQLTHRAGPSVRLLVCNRLYQLLQSQQDAAREISRQLCWQETLMRLFLRSPCEGGPGRGDAASTCSLDLNLSRGSGSRLELPLERRGRAGSAGRLVDEDRLSMSSRRSVDSLENGDVLSLLDTPISQIGEGQLLKPWASGGGKAGGLSLDLSHMSAYEGGESGNQTPGSMVSTPSPLETSAKAFPDASSASLTEDSFLFSDNVSLGESFTCAERTEEELSRMLLEIVLCVMWRGVEGSDDAAWLERGQVFSALTKLGATNELLLPVDHIKLSLMERMLEWAVTDNREATAAMLPQHTENAVRLLHVVQDFLQAEGLVNPALWTEKVLEETVTLMDSLMVWYSSGAQWLQLSQVGLRLLLGFMAQEEPQVCALATAKLNGILQTKSVETQDEACYLLGKVEGILRRSVGGQTEDTYMCLVPLLRTLLSKVNKLLYMELHLPQMPDTNGSPSFFEDFQLYCNSPEWRVYLDKYIIPYMKQYEIETFSQGHETMALFWKECYESFMVNLHKRERERGESKMRFQEQFVEPFSRRGRQENLRYNSMLKQLHSQHSAVLRQWRGARRSLVCERGPWADRQQSEMHWRVSSAENYSRMRLKLVPNYNYEDHRQASALRDNLGVQQQRVTSESLLLEAVKQVKVSDLEDDILELPEDDPAATNNTGEVEEAGQKEKLVLWEDCELVTQVDVSPGRLELTTQHIYFYDSSTEKEEGVGQDFKWPLSQIREIHLRRYNLRRSALEIFLIDQTNYFLNFKKEVRNKVYSRMLLLRSLSLYGTRSPQELLKASGLTQKWVNREMTNFDYLIQLNTIAGRTYNDLSQYPVFPWILSDYTSEELDLTDPGVFRDLSKPVAVLNERNAKAVREKYESFEDPTGTIDRFHYGTHYSNAAGVMHYLIRVEPFTSLHITLQSGRFDCADRQFHSIPALWQTLTDNPNDVKELIPEFFYFPEFLENQNAFDLGRLQISKERVNDVILPKWAKSPEDFIYKHRKALESEYVSAHLQDWIDLIFGYKQRGPAAVEALNVFYYCTYEGAVDLDAITDEKERKAVEGMISNFGQTPCQLLKEPHPVRLSLEEVEKRKGRLDASPLSIFQHLAELKSFFVEGINDNVPLVKAVVPKNQSHSFITQGSPDTMVTLSQNCLMGTHGWLPYDKNISNYFTFIKDPSVANPKTQRVLGGPFSPGVEVTAGLFVVSHDGKLLFSGGHWDNSLRVTSLVKGKTVGHHIRHMDIVTCLSTDYCGIHLISGSRDNTCMVWQVLQQGGCPVGLCPKPVQVLYGHTDEVLSVSISTELDMAVSGSRDGTVIIHTVRRGQYMRCLRPPCESSLPVSILHLAISYEGCVVVHTCVEGKATLKDKNGLHLYSVNGKHLCTEGLKEQVTDMCVSGEYLVIGSEQGFLSIRDLYSLSLCAAPMAMRVPVRCVSVTKEQSHVLAGLQDGKLIIVGVGKPAEMRSGQITRKLWGSSKRLTQISSGETEYQPACNQN</sequence>
<dbReference type="FunFam" id="1.10.1540.10:FF:000001">
    <property type="entry name" value="neurobeachin isoform X1"/>
    <property type="match status" value="1"/>
</dbReference>
<feature type="domain" description="BEACH-type PH" evidence="10">
    <location>
        <begin position="1785"/>
        <end position="1882"/>
    </location>
</feature>
<dbReference type="SUPFAM" id="SSF81837">
    <property type="entry name" value="BEACH domain"/>
    <property type="match status" value="1"/>
</dbReference>
<dbReference type="SUPFAM" id="SSF50978">
    <property type="entry name" value="WD40 repeat-like"/>
    <property type="match status" value="1"/>
</dbReference>
<name>A0A674AYG6_SALTR</name>
<feature type="domain" description="BEACH" evidence="9">
    <location>
        <begin position="1893"/>
        <end position="2185"/>
    </location>
</feature>
<dbReference type="GO" id="GO:0030099">
    <property type="term" value="P:myeloid cell differentiation"/>
    <property type="evidence" value="ECO:0007669"/>
    <property type="project" value="UniProtKB-ARBA"/>
</dbReference>
<dbReference type="Proteomes" id="UP000472277">
    <property type="component" value="Unassembled WGS sequence"/>
</dbReference>
<keyword evidence="3 7" id="KW-0853">WD repeat</keyword>
<dbReference type="InterPro" id="IPR036322">
    <property type="entry name" value="WD40_repeat_dom_sf"/>
</dbReference>
<evidence type="ECO:0000256" key="3">
    <source>
        <dbReference type="ARBA" id="ARBA00022574"/>
    </source>
</evidence>
<dbReference type="GO" id="GO:0005829">
    <property type="term" value="C:cytosol"/>
    <property type="evidence" value="ECO:0007669"/>
    <property type="project" value="TreeGrafter"/>
</dbReference>
<accession>A0A674AYG6</accession>
<reference evidence="11" key="1">
    <citation type="submission" date="2025-08" db="UniProtKB">
        <authorList>
            <consortium name="Ensembl"/>
        </authorList>
    </citation>
    <scope>IDENTIFICATION</scope>
</reference>
<feature type="transmembrane region" description="Helical" evidence="8">
    <location>
        <begin position="630"/>
        <end position="652"/>
    </location>
</feature>
<keyword evidence="8" id="KW-0472">Membrane</keyword>
<dbReference type="PROSITE" id="PS50082">
    <property type="entry name" value="WD_REPEATS_2"/>
    <property type="match status" value="1"/>
</dbReference>
<dbReference type="InterPro" id="IPR015943">
    <property type="entry name" value="WD40/YVTN_repeat-like_dom_sf"/>
</dbReference>
<dbReference type="InterPro" id="IPR046852">
    <property type="entry name" value="Neurobeachin_a-sol"/>
</dbReference>
<dbReference type="Pfam" id="PF02138">
    <property type="entry name" value="Beach"/>
    <property type="match status" value="1"/>
</dbReference>
<dbReference type="PROSITE" id="PS51783">
    <property type="entry name" value="PH_BEACH"/>
    <property type="match status" value="1"/>
</dbReference>
<dbReference type="InterPro" id="IPR011993">
    <property type="entry name" value="PH-like_dom_sf"/>
</dbReference>
<evidence type="ECO:0000256" key="7">
    <source>
        <dbReference type="PROSITE-ProRule" id="PRU00221"/>
    </source>
</evidence>
<dbReference type="SMART" id="SM01026">
    <property type="entry name" value="Beach"/>
    <property type="match status" value="1"/>
</dbReference>
<evidence type="ECO:0000259" key="10">
    <source>
        <dbReference type="PROSITE" id="PS51783"/>
    </source>
</evidence>
<evidence type="ECO:0000313" key="11">
    <source>
        <dbReference type="Ensembl" id="ENSSTUP00000063847.1"/>
    </source>
</evidence>
<dbReference type="Pfam" id="PF14844">
    <property type="entry name" value="PH_BEACH"/>
    <property type="match status" value="1"/>
</dbReference>
<dbReference type="FunFam" id="2.130.10.10:FF:001375">
    <property type="entry name" value="Neurobeachin-like protein 2"/>
    <property type="match status" value="1"/>
</dbReference>
<dbReference type="Ensembl" id="ENSSTUT00000067387.1">
    <property type="protein sequence ID" value="ENSSTUP00000063847.1"/>
    <property type="gene ID" value="ENSSTUG00000024341.1"/>
</dbReference>
<keyword evidence="8" id="KW-1133">Transmembrane helix</keyword>
<reference evidence="11" key="2">
    <citation type="submission" date="2025-09" db="UniProtKB">
        <authorList>
            <consortium name="Ensembl"/>
        </authorList>
    </citation>
    <scope>IDENTIFICATION</scope>
</reference>
<keyword evidence="8" id="KW-0812">Transmembrane</keyword>
<dbReference type="SMART" id="SM00320">
    <property type="entry name" value="WD40"/>
    <property type="match status" value="4"/>
</dbReference>
<comment type="similarity">
    <text evidence="2">Belongs to the WD repeat neurobeachin family.</text>
</comment>
<evidence type="ECO:0000256" key="2">
    <source>
        <dbReference type="ARBA" id="ARBA00008498"/>
    </source>
</evidence>
<dbReference type="CDD" id="cd01201">
    <property type="entry name" value="PH_BEACH"/>
    <property type="match status" value="1"/>
</dbReference>
<dbReference type="InterPro" id="IPR031570">
    <property type="entry name" value="NBEA/BDCP_DUF4704"/>
</dbReference>
<dbReference type="InterPro" id="IPR050865">
    <property type="entry name" value="BEACH_Domain"/>
</dbReference>
<evidence type="ECO:0000259" key="9">
    <source>
        <dbReference type="PROSITE" id="PS50197"/>
    </source>
</evidence>
<protein>
    <recommendedName>
        <fullName evidence="6">Neurobeachin-like protein 2</fullName>
    </recommendedName>
</protein>
<dbReference type="InterPro" id="IPR036372">
    <property type="entry name" value="BEACH_dom_sf"/>
</dbReference>
<dbReference type="PANTHER" id="PTHR13743:SF115">
    <property type="entry name" value="NEUROBEACHIN-LIKE PROTEIN 1"/>
    <property type="match status" value="1"/>
</dbReference>
<dbReference type="InterPro" id="IPR000409">
    <property type="entry name" value="BEACH_dom"/>
</dbReference>
<dbReference type="GO" id="GO:0005783">
    <property type="term" value="C:endoplasmic reticulum"/>
    <property type="evidence" value="ECO:0007669"/>
    <property type="project" value="UniProtKB-SubCell"/>
</dbReference>
<dbReference type="PANTHER" id="PTHR13743">
    <property type="entry name" value="BEIGE/BEACH-RELATED"/>
    <property type="match status" value="1"/>
</dbReference>
<evidence type="ECO:0000256" key="1">
    <source>
        <dbReference type="ARBA" id="ARBA00004240"/>
    </source>
</evidence>
<keyword evidence="5" id="KW-0256">Endoplasmic reticulum</keyword>
<dbReference type="InterPro" id="IPR016024">
    <property type="entry name" value="ARM-type_fold"/>
</dbReference>
<dbReference type="CDD" id="cd06071">
    <property type="entry name" value="Beach"/>
    <property type="match status" value="1"/>
</dbReference>
<dbReference type="GO" id="GO:0008104">
    <property type="term" value="P:intracellular protein localization"/>
    <property type="evidence" value="ECO:0007669"/>
    <property type="project" value="TreeGrafter"/>
</dbReference>
<dbReference type="GO" id="GO:0016020">
    <property type="term" value="C:membrane"/>
    <property type="evidence" value="ECO:0007669"/>
    <property type="project" value="TreeGrafter"/>
</dbReference>
<dbReference type="InterPro" id="IPR046851">
    <property type="entry name" value="NBCH_WD40"/>
</dbReference>
<keyword evidence="4" id="KW-0677">Repeat</keyword>
<dbReference type="SUPFAM" id="SSF50729">
    <property type="entry name" value="PH domain-like"/>
    <property type="match status" value="1"/>
</dbReference>
<dbReference type="Gene3D" id="2.130.10.10">
    <property type="entry name" value="YVTN repeat-like/Quinoprotein amine dehydrogenase"/>
    <property type="match status" value="2"/>
</dbReference>
<dbReference type="InterPro" id="IPR023362">
    <property type="entry name" value="PH-BEACH_dom"/>
</dbReference>
<dbReference type="GO" id="GO:0019901">
    <property type="term" value="F:protein kinase binding"/>
    <property type="evidence" value="ECO:0007669"/>
    <property type="project" value="TreeGrafter"/>
</dbReference>
<dbReference type="Pfam" id="PF16057">
    <property type="entry name" value="DUF4800"/>
    <property type="match status" value="1"/>
</dbReference>
<proteinExistence type="inferred from homology"/>
<feature type="repeat" description="WD" evidence="7">
    <location>
        <begin position="2389"/>
        <end position="2430"/>
    </location>
</feature>
<organism evidence="11 12">
    <name type="scientific">Salmo trutta</name>
    <name type="common">Brown trout</name>
    <dbReference type="NCBI Taxonomy" id="8032"/>
    <lineage>
        <taxon>Eukaryota</taxon>
        <taxon>Metazoa</taxon>
        <taxon>Chordata</taxon>
        <taxon>Craniata</taxon>
        <taxon>Vertebrata</taxon>
        <taxon>Euteleostomi</taxon>
        <taxon>Actinopterygii</taxon>
        <taxon>Neopterygii</taxon>
        <taxon>Teleostei</taxon>
        <taxon>Protacanthopterygii</taxon>
        <taxon>Salmoniformes</taxon>
        <taxon>Salmonidae</taxon>
        <taxon>Salmoninae</taxon>
        <taxon>Salmo</taxon>
    </lineage>
</organism>
<dbReference type="Pfam" id="PF20425">
    <property type="entry name" value="Neurobeachin"/>
    <property type="match status" value="1"/>
</dbReference>
<dbReference type="Pfam" id="PF15787">
    <property type="entry name" value="DUF4704"/>
    <property type="match status" value="1"/>
</dbReference>
<dbReference type="PROSITE" id="PS50197">
    <property type="entry name" value="BEACH"/>
    <property type="match status" value="1"/>
</dbReference>
<evidence type="ECO:0000313" key="12">
    <source>
        <dbReference type="Proteomes" id="UP000472277"/>
    </source>
</evidence>
<feature type="transmembrane region" description="Helical" evidence="8">
    <location>
        <begin position="673"/>
        <end position="693"/>
    </location>
</feature>
<dbReference type="Gene3D" id="2.30.29.30">
    <property type="entry name" value="Pleckstrin-homology domain (PH domain)/Phosphotyrosine-binding domain (PTB)"/>
    <property type="match status" value="1"/>
</dbReference>
<evidence type="ECO:0000256" key="8">
    <source>
        <dbReference type="SAM" id="Phobius"/>
    </source>
</evidence>
<comment type="subcellular location">
    <subcellularLocation>
        <location evidence="1">Endoplasmic reticulum</location>
    </subcellularLocation>
</comment>
<gene>
    <name evidence="11" type="primary">NBEAL1</name>
    <name evidence="11" type="synonym">LOC115180886</name>
</gene>
<dbReference type="Pfam" id="PF20426">
    <property type="entry name" value="NBCH_WD40"/>
    <property type="match status" value="1"/>
</dbReference>
<keyword evidence="12" id="KW-1185">Reference proteome</keyword>
<evidence type="ECO:0000256" key="4">
    <source>
        <dbReference type="ARBA" id="ARBA00022737"/>
    </source>
</evidence>